<comment type="pathway">
    <text evidence="1">Purine metabolism.</text>
</comment>
<dbReference type="CDD" id="cd00077">
    <property type="entry name" value="HDc"/>
    <property type="match status" value="1"/>
</dbReference>
<dbReference type="Proteomes" id="UP000005707">
    <property type="component" value="Unassembled WGS sequence"/>
</dbReference>
<comment type="caution">
    <text evidence="7">The sequence shown here is derived from an EMBL/GenBank/DDBJ whole genome shotgun (WGS) entry which is preliminary data.</text>
</comment>
<evidence type="ECO:0000313" key="8">
    <source>
        <dbReference type="Proteomes" id="UP000005707"/>
    </source>
</evidence>
<dbReference type="GO" id="GO:0015969">
    <property type="term" value="P:guanosine tetraphosphate metabolic process"/>
    <property type="evidence" value="ECO:0007669"/>
    <property type="project" value="InterPro"/>
</dbReference>
<dbReference type="InterPro" id="IPR012675">
    <property type="entry name" value="Beta-grasp_dom_sf"/>
</dbReference>
<dbReference type="InterPro" id="IPR043519">
    <property type="entry name" value="NT_sf"/>
</dbReference>
<dbReference type="FunFam" id="1.10.3210.10:FF:000001">
    <property type="entry name" value="GTP pyrophosphokinase RelA"/>
    <property type="match status" value="1"/>
</dbReference>
<dbReference type="InterPro" id="IPR012676">
    <property type="entry name" value="TGS-like"/>
</dbReference>
<dbReference type="PROSITE" id="PS51880">
    <property type="entry name" value="TGS"/>
    <property type="match status" value="1"/>
</dbReference>
<name>F7PVT4_9MOLU</name>
<dbReference type="Pfam" id="PF02824">
    <property type="entry name" value="TGS"/>
    <property type="match status" value="1"/>
</dbReference>
<dbReference type="GO" id="GO:0005886">
    <property type="term" value="C:plasma membrane"/>
    <property type="evidence" value="ECO:0007669"/>
    <property type="project" value="TreeGrafter"/>
</dbReference>
<dbReference type="Gene3D" id="3.30.70.260">
    <property type="match status" value="1"/>
</dbReference>
<dbReference type="InterPro" id="IPR004095">
    <property type="entry name" value="TGS"/>
</dbReference>
<dbReference type="SUPFAM" id="SSF81271">
    <property type="entry name" value="TGS-like"/>
    <property type="match status" value="1"/>
</dbReference>
<dbReference type="SMART" id="SM00471">
    <property type="entry name" value="HDc"/>
    <property type="match status" value="1"/>
</dbReference>
<dbReference type="InterPro" id="IPR002912">
    <property type="entry name" value="ACT_dom"/>
</dbReference>
<dbReference type="InterPro" id="IPR003607">
    <property type="entry name" value="HD/PDEase_dom"/>
</dbReference>
<evidence type="ECO:0000256" key="1">
    <source>
        <dbReference type="ARBA" id="ARBA00025704"/>
    </source>
</evidence>
<dbReference type="PANTHER" id="PTHR21262:SF31">
    <property type="entry name" value="GTP PYROPHOSPHOKINASE"/>
    <property type="match status" value="1"/>
</dbReference>
<reference evidence="7 8" key="1">
    <citation type="journal article" date="2011" name="J. Bacteriol.">
        <title>Genome sequence of Haloplasma contractile, an unusual contractile bacterium from a deep-sea anoxic brine lake.</title>
        <authorList>
            <person name="Antunes A."/>
            <person name="Alam I."/>
            <person name="El Dorry H."/>
            <person name="Siam R."/>
            <person name="Robertson A."/>
            <person name="Bajic V.B."/>
            <person name="Stingl U."/>
        </authorList>
    </citation>
    <scope>NUCLEOTIDE SEQUENCE [LARGE SCALE GENOMIC DNA]</scope>
    <source>
        <strain evidence="7 8">SSD-17B</strain>
    </source>
</reference>
<dbReference type="Gene3D" id="3.30.460.10">
    <property type="entry name" value="Beta Polymerase, domain 2"/>
    <property type="match status" value="1"/>
</dbReference>
<dbReference type="Pfam" id="PF13328">
    <property type="entry name" value="HD_4"/>
    <property type="match status" value="1"/>
</dbReference>
<dbReference type="STRING" id="1033810.HLPCO_001084"/>
<evidence type="ECO:0000256" key="2">
    <source>
        <dbReference type="ARBA" id="ARBA00041770"/>
    </source>
</evidence>
<dbReference type="PANTHER" id="PTHR21262">
    <property type="entry name" value="GUANOSINE-3',5'-BIS DIPHOSPHATE 3'-PYROPHOSPHOHYDROLASE"/>
    <property type="match status" value="1"/>
</dbReference>
<dbReference type="InterPro" id="IPR045865">
    <property type="entry name" value="ACT-like_dom_sf"/>
</dbReference>
<protein>
    <recommendedName>
        <fullName evidence="2">Penta-phosphate guanosine-3'-pyrophosphohydrolase</fullName>
    </recommendedName>
</protein>
<dbReference type="SMART" id="SM00954">
    <property type="entry name" value="RelA_SpoT"/>
    <property type="match status" value="1"/>
</dbReference>
<dbReference type="Pfam" id="PF04607">
    <property type="entry name" value="RelA_SpoT"/>
    <property type="match status" value="1"/>
</dbReference>
<dbReference type="Pfam" id="PF19296">
    <property type="entry name" value="RelA_AH_RIS"/>
    <property type="match status" value="1"/>
</dbReference>
<dbReference type="InterPro" id="IPR007685">
    <property type="entry name" value="RelA_SpoT"/>
</dbReference>
<dbReference type="InterPro" id="IPR033655">
    <property type="entry name" value="TGS_RelA/SpoT"/>
</dbReference>
<dbReference type="SUPFAM" id="SSF81301">
    <property type="entry name" value="Nucleotidyltransferase"/>
    <property type="match status" value="1"/>
</dbReference>
<dbReference type="InterPro" id="IPR004811">
    <property type="entry name" value="RelA/Spo_fam"/>
</dbReference>
<dbReference type="FunFam" id="3.30.460.10:FF:000001">
    <property type="entry name" value="GTP pyrophosphokinase RelA"/>
    <property type="match status" value="1"/>
</dbReference>
<dbReference type="PROSITE" id="PS51831">
    <property type="entry name" value="HD"/>
    <property type="match status" value="1"/>
</dbReference>
<dbReference type="InterPro" id="IPR006674">
    <property type="entry name" value="HD_domain"/>
</dbReference>
<dbReference type="SUPFAM" id="SSF109604">
    <property type="entry name" value="HD-domain/PDEase-like"/>
    <property type="match status" value="1"/>
</dbReference>
<dbReference type="CDD" id="cd01668">
    <property type="entry name" value="TGS_RSH"/>
    <property type="match status" value="1"/>
</dbReference>
<comment type="similarity">
    <text evidence="4">Belongs to the relA/spoT family.</text>
</comment>
<evidence type="ECO:0000256" key="3">
    <source>
        <dbReference type="ARBA" id="ARBA00056789"/>
    </source>
</evidence>
<evidence type="ECO:0000259" key="6">
    <source>
        <dbReference type="PROSITE" id="PS51880"/>
    </source>
</evidence>
<dbReference type="Gene3D" id="1.10.3210.10">
    <property type="entry name" value="Hypothetical protein af1432"/>
    <property type="match status" value="1"/>
</dbReference>
<evidence type="ECO:0000313" key="7">
    <source>
        <dbReference type="EMBL" id="ERJ12744.1"/>
    </source>
</evidence>
<dbReference type="InParanoid" id="F7PVT4"/>
<evidence type="ECO:0000259" key="5">
    <source>
        <dbReference type="PROSITE" id="PS51831"/>
    </source>
</evidence>
<dbReference type="OrthoDB" id="9805041at2"/>
<dbReference type="SUPFAM" id="SSF55021">
    <property type="entry name" value="ACT-like"/>
    <property type="match status" value="1"/>
</dbReference>
<dbReference type="FunFam" id="3.10.20.30:FF:000002">
    <property type="entry name" value="GTP pyrophosphokinase (RelA/SpoT)"/>
    <property type="match status" value="1"/>
</dbReference>
<dbReference type="Gene3D" id="3.10.20.30">
    <property type="match status" value="1"/>
</dbReference>
<gene>
    <name evidence="7" type="primary">relA</name>
    <name evidence="7" type="ORF">HLPCO_001084</name>
</gene>
<dbReference type="InterPro" id="IPR045600">
    <property type="entry name" value="RelA/SpoT_AH_RIS"/>
</dbReference>
<keyword evidence="7" id="KW-0808">Transferase</keyword>
<dbReference type="FunCoup" id="F7PVT4">
    <property type="interactions" value="440"/>
</dbReference>
<dbReference type="GO" id="GO:0016740">
    <property type="term" value="F:transferase activity"/>
    <property type="evidence" value="ECO:0007669"/>
    <property type="project" value="UniProtKB-KW"/>
</dbReference>
<evidence type="ECO:0000256" key="4">
    <source>
        <dbReference type="RuleBase" id="RU003847"/>
    </source>
</evidence>
<dbReference type="EMBL" id="AFNU02000003">
    <property type="protein sequence ID" value="ERJ12744.1"/>
    <property type="molecule type" value="Genomic_DNA"/>
</dbReference>
<keyword evidence="8" id="KW-1185">Reference proteome</keyword>
<dbReference type="eggNOG" id="COG0317">
    <property type="taxonomic scope" value="Bacteria"/>
</dbReference>
<dbReference type="AlphaFoldDB" id="F7PVT4"/>
<comment type="function">
    <text evidence="3">In eubacteria ppGpp (guanosine 3'-diphosphate 5'-diphosphate) is a mediator of the stringent response that coordinates a variety of cellular activities in response to changes in nutritional abundance. This enzyme catalyzes the degradation of ppGpp into GDP. It may also be capable of catalyzing the synthesis of ppGpp.</text>
</comment>
<dbReference type="CDD" id="cd04876">
    <property type="entry name" value="ACT_RelA-SpoT"/>
    <property type="match status" value="1"/>
</dbReference>
<dbReference type="NCBIfam" id="TIGR00691">
    <property type="entry name" value="spoT_relA"/>
    <property type="match status" value="1"/>
</dbReference>
<sequence length="727" mass="83884">MSIVEEKYEALLEASSVYIKKEENINIIKRAYQYAKEKHAKQIRKSGEPYIIHPIEVSLILTSFHAGPKTIAAGLMHDVLEDTEVTEEEMADLFGNEITTLVDGVTKLGQIKYVSKEQAQAKNHQKMFLAMAKDIRVIIIKLADRLHNMRTLKHMPRHKQVRISKETLGIFAPIAHRLGMYRLKSELEDRCLRFIDPEEYYYIASLINTKQREREDDIDSIINEIKGCLKEQDIKFAIKGRIKNIFSVHKKMREKNKEFSEIFDLLALRIIVDDEASCYQVLGLIHSNWKPIPKRFKDYIAMPKPNMYQSLHTTIIALNGKIFEVQIRTNEMDLVAEYGVAAHWAYKESEAHTAEQEQVEIQKKLKWYREMVEYSENSDAEDFMELIKDDIISANVYVFTPEGDVLDFPNGATPIDFAYRIHSEVGNKTVGAIVNGKIVPLTYQMKTGDVIEIKTSKQSFGPSEDWMKIVKTAHARNKIKQYYNKQNRSIIVDRGRDALLKELDGNEHINEKLNDEHISEHFSKQGINSLEELYYAIGKKAVSPQTVHQKMFKDQVEFDEKQLLEAFNEKTIENRRKKVSDTGIYVTGLENPQIKISRCCTPIPGDEIIGYVTKGKGITVHRKDCRNVVDSQKERMIDVFWAETTENKEYELDMKITSFNRKNLLTDIIHTITAMNISILTISADAKNDHLVVIKLKVNVRNAHVLQTLVVNLKKVSDVYSVERLNK</sequence>
<organism evidence="7 8">
    <name type="scientific">Haloplasma contractile SSD-17B</name>
    <dbReference type="NCBI Taxonomy" id="1033810"/>
    <lineage>
        <taxon>Bacteria</taxon>
        <taxon>Bacillati</taxon>
        <taxon>Mycoplasmatota</taxon>
        <taxon>Mollicutes</taxon>
        <taxon>Haloplasmatales</taxon>
        <taxon>Haloplasmataceae</taxon>
        <taxon>Haloplasma</taxon>
    </lineage>
</organism>
<dbReference type="Pfam" id="PF13291">
    <property type="entry name" value="ACT_4"/>
    <property type="match status" value="1"/>
</dbReference>
<accession>F7PVT4</accession>
<feature type="domain" description="TGS" evidence="6">
    <location>
        <begin position="392"/>
        <end position="455"/>
    </location>
</feature>
<dbReference type="CDD" id="cd05399">
    <property type="entry name" value="NT_Rel-Spo_like"/>
    <property type="match status" value="1"/>
</dbReference>
<dbReference type="RefSeq" id="WP_008825844.1">
    <property type="nucleotide sequence ID" value="NZ_AFNU02000003.1"/>
</dbReference>
<reference evidence="7 8" key="2">
    <citation type="journal article" date="2013" name="PLoS ONE">
        <title>INDIGO - INtegrated Data Warehouse of MIcrobial GenOmes with Examples from the Red Sea Extremophiles.</title>
        <authorList>
            <person name="Alam I."/>
            <person name="Antunes A."/>
            <person name="Kamau A.A."/>
            <person name="Ba Alawi W."/>
            <person name="Kalkatawi M."/>
            <person name="Stingl U."/>
            <person name="Bajic V.B."/>
        </authorList>
    </citation>
    <scope>NUCLEOTIDE SEQUENCE [LARGE SCALE GENOMIC DNA]</scope>
    <source>
        <strain evidence="7 8">SSD-17B</strain>
    </source>
</reference>
<feature type="domain" description="HD" evidence="5">
    <location>
        <begin position="50"/>
        <end position="149"/>
    </location>
</feature>
<proteinExistence type="inferred from homology"/>